<dbReference type="Proteomes" id="UP000075583">
    <property type="component" value="Unassembled WGS sequence"/>
</dbReference>
<comment type="caution">
    <text evidence="1">The sequence shown here is derived from an EMBL/GenBank/DDBJ whole genome shotgun (WGS) entry which is preliminary data.</text>
</comment>
<name>A0A150WYS2_ROSEK</name>
<evidence type="ECO:0000313" key="2">
    <source>
        <dbReference type="Proteomes" id="UP000075583"/>
    </source>
</evidence>
<reference evidence="1" key="1">
    <citation type="submission" date="2016-01" db="EMBL/GenBank/DDBJ databases">
        <title>Genome sequencing of Roseivirga ehrenbergii KMM 6017.</title>
        <authorList>
            <person name="Selvaratnam C."/>
            <person name="Thevarajoo S."/>
            <person name="Goh K.M."/>
            <person name="Ee R."/>
            <person name="Chan K.-G."/>
            <person name="Chong C.S."/>
        </authorList>
    </citation>
    <scope>NUCLEOTIDE SEQUENCE [LARGE SCALE GENOMIC DNA]</scope>
    <source>
        <strain evidence="1">KMM 6017</strain>
    </source>
</reference>
<dbReference type="EMBL" id="LQZQ01000050">
    <property type="protein sequence ID" value="KYG71635.1"/>
    <property type="molecule type" value="Genomic_DNA"/>
</dbReference>
<protein>
    <submittedName>
        <fullName evidence="1">Uncharacterized protein</fullName>
    </submittedName>
</protein>
<organism evidence="1 2">
    <name type="scientific">Roseivirga ehrenbergii (strain DSM 102268 / JCM 13514 / KCTC 12282 / NCIMB 14502 / KMM 6017)</name>
    <dbReference type="NCBI Taxonomy" id="279360"/>
    <lineage>
        <taxon>Bacteria</taxon>
        <taxon>Pseudomonadati</taxon>
        <taxon>Bacteroidota</taxon>
        <taxon>Cytophagia</taxon>
        <taxon>Cytophagales</taxon>
        <taxon>Roseivirgaceae</taxon>
        <taxon>Roseivirga</taxon>
    </lineage>
</organism>
<proteinExistence type="predicted"/>
<dbReference type="RefSeq" id="WP_062593567.1">
    <property type="nucleotide sequence ID" value="NZ_LQZQ01000050.1"/>
</dbReference>
<dbReference type="OrthoDB" id="773198at2"/>
<accession>A0A150WYS2</accession>
<keyword evidence="2" id="KW-1185">Reference proteome</keyword>
<gene>
    <name evidence="1" type="ORF">MB14_09965</name>
</gene>
<dbReference type="AlphaFoldDB" id="A0A150WYS2"/>
<evidence type="ECO:0000313" key="1">
    <source>
        <dbReference type="EMBL" id="KYG71635.1"/>
    </source>
</evidence>
<sequence length="77" mass="8804">MDLQTRKLHFIEEVLAINSETIIDKLESVLKKERKSIEPVLKEKLISRALKANEDIKAGRVHSRQEAEAKIKGRLGI</sequence>